<dbReference type="InterPro" id="IPR024079">
    <property type="entry name" value="MetalloPept_cat_dom_sf"/>
</dbReference>
<dbReference type="SMART" id="SM00235">
    <property type="entry name" value="ZnMc"/>
    <property type="match status" value="1"/>
</dbReference>
<dbReference type="Proteomes" id="UP001235939">
    <property type="component" value="Chromosome 14"/>
</dbReference>
<keyword evidence="3 4" id="KW-0378">Hydrolase</keyword>
<dbReference type="PANTHER" id="PTHR10127:SF883">
    <property type="entry name" value="ZINC METALLOPROTEINASE NAS-8"/>
    <property type="match status" value="1"/>
</dbReference>
<reference evidence="6 7" key="1">
    <citation type="submission" date="2022-01" db="EMBL/GenBank/DDBJ databases">
        <title>A chromosomal length assembly of Cordylochernes scorpioides.</title>
        <authorList>
            <person name="Zeh D."/>
            <person name="Zeh J."/>
        </authorList>
    </citation>
    <scope>NUCLEOTIDE SEQUENCE [LARGE SCALE GENOMIC DNA]</scope>
    <source>
        <strain evidence="6">IN4F17</strain>
        <tissue evidence="6">Whole Body</tissue>
    </source>
</reference>
<dbReference type="CDD" id="cd04280">
    <property type="entry name" value="ZnMc_astacin_like"/>
    <property type="match status" value="1"/>
</dbReference>
<feature type="chain" id="PRO_5045014367" description="Metalloendopeptidase" evidence="4">
    <location>
        <begin position="20"/>
        <end position="248"/>
    </location>
</feature>
<evidence type="ECO:0000313" key="6">
    <source>
        <dbReference type="EMBL" id="UYV76956.1"/>
    </source>
</evidence>
<evidence type="ECO:0000259" key="5">
    <source>
        <dbReference type="PROSITE" id="PS51864"/>
    </source>
</evidence>
<keyword evidence="3 4" id="KW-0482">Metalloprotease</keyword>
<keyword evidence="3 4" id="KW-0479">Metal-binding</keyword>
<accession>A0ABY6L726</accession>
<feature type="binding site" evidence="3">
    <location>
        <position position="146"/>
    </location>
    <ligand>
        <name>Zn(2+)</name>
        <dbReference type="ChEBI" id="CHEBI:29105"/>
        <note>catalytic</note>
    </ligand>
</feature>
<evidence type="ECO:0000256" key="1">
    <source>
        <dbReference type="ARBA" id="ARBA00011245"/>
    </source>
</evidence>
<keyword evidence="4" id="KW-0732">Signal</keyword>
<evidence type="ECO:0000313" key="7">
    <source>
        <dbReference type="Proteomes" id="UP001235939"/>
    </source>
</evidence>
<evidence type="ECO:0000256" key="2">
    <source>
        <dbReference type="ARBA" id="ARBA00025529"/>
    </source>
</evidence>
<feature type="domain" description="Peptidase M12A" evidence="5">
    <location>
        <begin position="53"/>
        <end position="247"/>
    </location>
</feature>
<evidence type="ECO:0000256" key="3">
    <source>
        <dbReference type="PROSITE-ProRule" id="PRU01211"/>
    </source>
</evidence>
<feature type="binding site" evidence="3">
    <location>
        <position position="142"/>
    </location>
    <ligand>
        <name>Zn(2+)</name>
        <dbReference type="ChEBI" id="CHEBI:29105"/>
        <note>catalytic</note>
    </ligand>
</feature>
<feature type="signal peptide" evidence="4">
    <location>
        <begin position="1"/>
        <end position="19"/>
    </location>
</feature>
<organism evidence="6 7">
    <name type="scientific">Cordylochernes scorpioides</name>
    <dbReference type="NCBI Taxonomy" id="51811"/>
    <lineage>
        <taxon>Eukaryota</taxon>
        <taxon>Metazoa</taxon>
        <taxon>Ecdysozoa</taxon>
        <taxon>Arthropoda</taxon>
        <taxon>Chelicerata</taxon>
        <taxon>Arachnida</taxon>
        <taxon>Pseudoscorpiones</taxon>
        <taxon>Cheliferoidea</taxon>
        <taxon>Chernetidae</taxon>
        <taxon>Cordylochernes</taxon>
    </lineage>
</organism>
<dbReference type="PROSITE" id="PS51864">
    <property type="entry name" value="ASTACIN"/>
    <property type="match status" value="1"/>
</dbReference>
<keyword evidence="3 4" id="KW-0862">Zinc</keyword>
<dbReference type="PANTHER" id="PTHR10127">
    <property type="entry name" value="DISCOIDIN, CUB, EGF, LAMININ , AND ZINC METALLOPROTEASE DOMAIN CONTAINING"/>
    <property type="match status" value="1"/>
</dbReference>
<dbReference type="SUPFAM" id="SSF55486">
    <property type="entry name" value="Metalloproteases ('zincins'), catalytic domain"/>
    <property type="match status" value="1"/>
</dbReference>
<dbReference type="Gene3D" id="3.40.390.10">
    <property type="entry name" value="Collagenase (Catalytic Domain)"/>
    <property type="match status" value="1"/>
</dbReference>
<comment type="subunit">
    <text evidence="1">Monomer.</text>
</comment>
<dbReference type="Pfam" id="PF01400">
    <property type="entry name" value="Astacin"/>
    <property type="match status" value="1"/>
</dbReference>
<proteinExistence type="predicted"/>
<dbReference type="EC" id="3.4.24.-" evidence="4"/>
<name>A0ABY6L726_9ARAC</name>
<comment type="cofactor">
    <cofactor evidence="3 4">
        <name>Zn(2+)</name>
        <dbReference type="ChEBI" id="CHEBI:29105"/>
    </cofactor>
    <text evidence="3 4">Binds 1 zinc ion per subunit.</text>
</comment>
<dbReference type="PRINTS" id="PR00480">
    <property type="entry name" value="ASTACIN"/>
</dbReference>
<comment type="caution">
    <text evidence="3">Lacks conserved residue(s) required for the propagation of feature annotation.</text>
</comment>
<dbReference type="EMBL" id="CP092876">
    <property type="protein sequence ID" value="UYV76956.1"/>
    <property type="molecule type" value="Genomic_DNA"/>
</dbReference>
<protein>
    <recommendedName>
        <fullName evidence="4">Metalloendopeptidase</fullName>
        <ecNumber evidence="4">3.4.24.-</ecNumber>
    </recommendedName>
</protein>
<feature type="binding site" evidence="3">
    <location>
        <position position="152"/>
    </location>
    <ligand>
        <name>Zn(2+)</name>
        <dbReference type="ChEBI" id="CHEBI:29105"/>
        <note>catalytic</note>
    </ligand>
</feature>
<dbReference type="InterPro" id="IPR034035">
    <property type="entry name" value="Astacin-like_dom"/>
</dbReference>
<dbReference type="InterPro" id="IPR006026">
    <property type="entry name" value="Peptidase_Metallo"/>
</dbReference>
<sequence length="248" mass="27991">MMPGLVATLGLLLLGVVVCRPVDVDDVDLGDLPVLSPDLYQGDIVLEEGQERNGLVDKSRRWPGGVIPYVITRSMLNRKDLLSAAMSHYHRNTCIRFVKKTNETSYIRFYEGLGCYSSWGRTGKAQTVSLGLGCQNIGTILHELGHVVGFEHEHSRSDRDDYLNIHWDNIMEGAEDQFAKLSPEDNWLITPFDYRSVMLYGQGAFSRDGRSKTMTPVEAGAVMLDVHNKFELSEYDIERINTLYECPK</sequence>
<evidence type="ECO:0000256" key="4">
    <source>
        <dbReference type="RuleBase" id="RU361183"/>
    </source>
</evidence>
<keyword evidence="3 4" id="KW-0645">Protease</keyword>
<feature type="active site" evidence="3">
    <location>
        <position position="143"/>
    </location>
</feature>
<comment type="function">
    <text evidence="2">Zinc metalloprotease. Provoques deadhesion of endothelial cells from cell cultures, and also degradation of fibronectin, fibrinogen and gelatin in vitro. Its role in the venom is not fully understood but it might act as a spreading factor that facilitates diffusion of other venom toxins. Alternatively, it might be involved in the proteolytic processing of other venom toxins or it might play a role in extra-oral digestion of prey.</text>
</comment>
<keyword evidence="7" id="KW-1185">Reference proteome</keyword>
<dbReference type="InterPro" id="IPR001506">
    <property type="entry name" value="Peptidase_M12A"/>
</dbReference>
<gene>
    <name evidence="6" type="ORF">LAZ67_14002567</name>
</gene>